<organism evidence="2 3">
    <name type="scientific">Hyaloperonospora arabidopsidis (strain Emoy2)</name>
    <name type="common">Downy mildew agent</name>
    <name type="synonym">Peronospora arabidopsidis</name>
    <dbReference type="NCBI Taxonomy" id="559515"/>
    <lineage>
        <taxon>Eukaryota</taxon>
        <taxon>Sar</taxon>
        <taxon>Stramenopiles</taxon>
        <taxon>Oomycota</taxon>
        <taxon>Peronosporomycetes</taxon>
        <taxon>Peronosporales</taxon>
        <taxon>Peronosporaceae</taxon>
        <taxon>Hyaloperonospora</taxon>
    </lineage>
</organism>
<proteinExistence type="predicted"/>
<dbReference type="VEuPathDB" id="FungiDB:HpaG801208"/>
<keyword evidence="3" id="KW-1185">Reference proteome</keyword>
<evidence type="ECO:0000313" key="2">
    <source>
        <dbReference type="EnsemblProtists" id="HpaP801208"/>
    </source>
</evidence>
<dbReference type="InParanoid" id="M4B4K9"/>
<dbReference type="EnsemblProtists" id="HpaT801208">
    <property type="protein sequence ID" value="HpaP801208"/>
    <property type="gene ID" value="HpaG801208"/>
</dbReference>
<sequence length="131" mass="14460">MDPFCTPPNTGGPTPPHPPSTARTPTTPYDQTDVMHLIAALQQEVRELRAQAAHSNPVGSDVTMQTASPAASSAAHLPFGAPRLKDFKVIEFNGEEQHPGLGADWDSFKYQFDVQITTLETFDLFRWDDEH</sequence>
<dbReference type="Proteomes" id="UP000011713">
    <property type="component" value="Unassembled WGS sequence"/>
</dbReference>
<reference evidence="3" key="1">
    <citation type="journal article" date="2010" name="Science">
        <title>Signatures of adaptation to obligate biotrophy in the Hyaloperonospora arabidopsidis genome.</title>
        <authorList>
            <person name="Baxter L."/>
            <person name="Tripathy S."/>
            <person name="Ishaque N."/>
            <person name="Boot N."/>
            <person name="Cabral A."/>
            <person name="Kemen E."/>
            <person name="Thines M."/>
            <person name="Ah-Fong A."/>
            <person name="Anderson R."/>
            <person name="Badejoko W."/>
            <person name="Bittner-Eddy P."/>
            <person name="Boore J.L."/>
            <person name="Chibucos M.C."/>
            <person name="Coates M."/>
            <person name="Dehal P."/>
            <person name="Delehaunty K."/>
            <person name="Dong S."/>
            <person name="Downton P."/>
            <person name="Dumas B."/>
            <person name="Fabro G."/>
            <person name="Fronick C."/>
            <person name="Fuerstenberg S.I."/>
            <person name="Fulton L."/>
            <person name="Gaulin E."/>
            <person name="Govers F."/>
            <person name="Hughes L."/>
            <person name="Humphray S."/>
            <person name="Jiang R.H."/>
            <person name="Judelson H."/>
            <person name="Kamoun S."/>
            <person name="Kyung K."/>
            <person name="Meijer H."/>
            <person name="Minx P."/>
            <person name="Morris P."/>
            <person name="Nelson J."/>
            <person name="Phuntumart V."/>
            <person name="Qutob D."/>
            <person name="Rehmany A."/>
            <person name="Rougon-Cardoso A."/>
            <person name="Ryden P."/>
            <person name="Torto-Alalibo T."/>
            <person name="Studholme D."/>
            <person name="Wang Y."/>
            <person name="Win J."/>
            <person name="Wood J."/>
            <person name="Clifton S.W."/>
            <person name="Rogers J."/>
            <person name="Van den Ackerveken G."/>
            <person name="Jones J.D."/>
            <person name="McDowell J.M."/>
            <person name="Beynon J."/>
            <person name="Tyler B.M."/>
        </authorList>
    </citation>
    <scope>NUCLEOTIDE SEQUENCE [LARGE SCALE GENOMIC DNA]</scope>
    <source>
        <strain evidence="3">Emoy2</strain>
    </source>
</reference>
<evidence type="ECO:0000313" key="3">
    <source>
        <dbReference type="Proteomes" id="UP000011713"/>
    </source>
</evidence>
<dbReference type="EMBL" id="JH598325">
    <property type="status" value="NOT_ANNOTATED_CDS"/>
    <property type="molecule type" value="Genomic_DNA"/>
</dbReference>
<feature type="compositionally biased region" description="Low complexity" evidence="1">
    <location>
        <begin position="1"/>
        <end position="12"/>
    </location>
</feature>
<feature type="region of interest" description="Disordered" evidence="1">
    <location>
        <begin position="1"/>
        <end position="30"/>
    </location>
</feature>
<dbReference type="AlphaFoldDB" id="M4B4K9"/>
<name>M4B4K9_HYAAE</name>
<reference evidence="2" key="2">
    <citation type="submission" date="2015-06" db="UniProtKB">
        <authorList>
            <consortium name="EnsemblProtists"/>
        </authorList>
    </citation>
    <scope>IDENTIFICATION</scope>
    <source>
        <strain evidence="2">Emoy2</strain>
    </source>
</reference>
<accession>M4B4K9</accession>
<protein>
    <submittedName>
        <fullName evidence="2">Uncharacterized protein</fullName>
    </submittedName>
</protein>
<dbReference type="HOGENOM" id="CLU_1931598_0_0_1"/>
<evidence type="ECO:0000256" key="1">
    <source>
        <dbReference type="SAM" id="MobiDB-lite"/>
    </source>
</evidence>